<dbReference type="Proteomes" id="UP000265768">
    <property type="component" value="Unassembled WGS sequence"/>
</dbReference>
<feature type="domain" description="YbaK/aminoacyl-tRNA synthetase-associated" evidence="1">
    <location>
        <begin position="27"/>
        <end position="137"/>
    </location>
</feature>
<organism evidence="2 3">
    <name type="scientific">Bailinhaonella thermotolerans</name>
    <dbReference type="NCBI Taxonomy" id="1070861"/>
    <lineage>
        <taxon>Bacteria</taxon>
        <taxon>Bacillati</taxon>
        <taxon>Actinomycetota</taxon>
        <taxon>Actinomycetes</taxon>
        <taxon>Streptosporangiales</taxon>
        <taxon>Streptosporangiaceae</taxon>
        <taxon>Bailinhaonella</taxon>
    </lineage>
</organism>
<dbReference type="AlphaFoldDB" id="A0A3A4BTN8"/>
<proteinExistence type="predicted"/>
<evidence type="ECO:0000259" key="1">
    <source>
        <dbReference type="Pfam" id="PF04073"/>
    </source>
</evidence>
<evidence type="ECO:0000313" key="3">
    <source>
        <dbReference type="Proteomes" id="UP000265768"/>
    </source>
</evidence>
<accession>A0A3A4BTN8</accession>
<dbReference type="EMBL" id="QZEY01000002">
    <property type="protein sequence ID" value="RJL34656.1"/>
    <property type="molecule type" value="Genomic_DNA"/>
</dbReference>
<evidence type="ECO:0000313" key="2">
    <source>
        <dbReference type="EMBL" id="RJL34656.1"/>
    </source>
</evidence>
<dbReference type="InterPro" id="IPR007214">
    <property type="entry name" value="YbaK/aa-tRNA-synth-assoc-dom"/>
</dbReference>
<dbReference type="SUPFAM" id="SSF55826">
    <property type="entry name" value="YbaK/ProRS associated domain"/>
    <property type="match status" value="1"/>
</dbReference>
<gene>
    <name evidence="2" type="ORF">D5H75_07695</name>
</gene>
<comment type="caution">
    <text evidence="2">The sequence shown here is derived from an EMBL/GenBank/DDBJ whole genome shotgun (WGS) entry which is preliminary data.</text>
</comment>
<protein>
    <submittedName>
        <fullName evidence="2">Cys-tRNA(Pro) deacylase</fullName>
    </submittedName>
</protein>
<keyword evidence="3" id="KW-1185">Reference proteome</keyword>
<dbReference type="GO" id="GO:0002161">
    <property type="term" value="F:aminoacyl-tRNA deacylase activity"/>
    <property type="evidence" value="ECO:0007669"/>
    <property type="project" value="InterPro"/>
</dbReference>
<reference evidence="2 3" key="1">
    <citation type="submission" date="2018-09" db="EMBL/GenBank/DDBJ databases">
        <title>YIM 75507 draft genome.</title>
        <authorList>
            <person name="Tang S."/>
            <person name="Feng Y."/>
        </authorList>
    </citation>
    <scope>NUCLEOTIDE SEQUENCE [LARGE SCALE GENOMIC DNA]</scope>
    <source>
        <strain evidence="2 3">YIM 75507</strain>
    </source>
</reference>
<dbReference type="Pfam" id="PF04073">
    <property type="entry name" value="tRNA_edit"/>
    <property type="match status" value="1"/>
</dbReference>
<sequence length="150" mass="15850">MRILRRSRATFRTHSYSHDPSRPKSRKAIAEELGVPPERMLKAVIVYVDGNVAVAVVPVASEVDVDALARALGGRRARVAGLSDLRLLGQDAVSPLGLPLRVPTVVDAAGPPGATVYVASGRSGLELEVSWSDLVRLTRAVAAPIARAPS</sequence>
<name>A0A3A4BTN8_9ACTN</name>
<dbReference type="InterPro" id="IPR036754">
    <property type="entry name" value="YbaK/aa-tRNA-synt-asso_dom_sf"/>
</dbReference>
<dbReference type="Gene3D" id="3.90.960.10">
    <property type="entry name" value="YbaK/aminoacyl-tRNA synthetase-associated domain"/>
    <property type="match status" value="1"/>
</dbReference>